<evidence type="ECO:0000313" key="3">
    <source>
        <dbReference type="Proteomes" id="UP000654913"/>
    </source>
</evidence>
<dbReference type="OrthoDB" id="3594103at2759"/>
<keyword evidence="3" id="KW-1185">Reference proteome</keyword>
<sequence length="325" mass="36497">MSAWPFSQPLAFRGRVPEEGGGAGPDPPVASYESGDSMADEALPQRRSPNIGTSVAINIDSGAYAIPICLLDGTGILEYATRVLPHRGAQLTLPYVNGDIGYTIIHYLFTGAYRTEEPEDVIDIPIAQLEYIRSVKVYHVAKLYSLHKLCRHAKANMRRWEKHVALVDILSIVVENYPSVSNDFWLPIYLTRIITNQFQEDETLFTQKGFLDCFGKAVDFDRFLAGVMAETYSERLAAVRRGPPPVEIYNRPEFVIPSPPPQGPIEPWIPQPQHTDPDFPPVKIEYRVLDRWAPLTQIYPFYDNAEPRSSQSSDSMVITRSSSLG</sequence>
<protein>
    <recommendedName>
        <fullName evidence="4">BTB domain-containing protein</fullName>
    </recommendedName>
</protein>
<dbReference type="PANTHER" id="PTHR37538">
    <property type="entry name" value="BTB DOMAIN-CONTAINING PROTEIN"/>
    <property type="match status" value="1"/>
</dbReference>
<dbReference type="RefSeq" id="XP_041556105.1">
    <property type="nucleotide sequence ID" value="XM_041703417.1"/>
</dbReference>
<gene>
    <name evidence="2" type="ORF">APUU_40355A</name>
</gene>
<reference evidence="2" key="2">
    <citation type="submission" date="2021-02" db="EMBL/GenBank/DDBJ databases">
        <title>Aspergillus puulaauensis MK2 genome sequence.</title>
        <authorList>
            <person name="Futagami T."/>
            <person name="Mori K."/>
            <person name="Kadooka C."/>
            <person name="Tanaka T."/>
        </authorList>
    </citation>
    <scope>NUCLEOTIDE SEQUENCE</scope>
    <source>
        <strain evidence="2">MK2</strain>
    </source>
</reference>
<dbReference type="PANTHER" id="PTHR37538:SF1">
    <property type="entry name" value="BTB DOMAIN-CONTAINING PROTEIN"/>
    <property type="match status" value="1"/>
</dbReference>
<dbReference type="Proteomes" id="UP000654913">
    <property type="component" value="Chromosome 4"/>
</dbReference>
<evidence type="ECO:0000256" key="1">
    <source>
        <dbReference type="SAM" id="MobiDB-lite"/>
    </source>
</evidence>
<organism evidence="2 3">
    <name type="scientific">Aspergillus puulaauensis</name>
    <dbReference type="NCBI Taxonomy" id="1220207"/>
    <lineage>
        <taxon>Eukaryota</taxon>
        <taxon>Fungi</taxon>
        <taxon>Dikarya</taxon>
        <taxon>Ascomycota</taxon>
        <taxon>Pezizomycotina</taxon>
        <taxon>Eurotiomycetes</taxon>
        <taxon>Eurotiomycetidae</taxon>
        <taxon>Eurotiales</taxon>
        <taxon>Aspergillaceae</taxon>
        <taxon>Aspergillus</taxon>
    </lineage>
</organism>
<dbReference type="EMBL" id="AP024446">
    <property type="protein sequence ID" value="BCS23911.1"/>
    <property type="molecule type" value="Genomic_DNA"/>
</dbReference>
<name>A0A7R7XLX1_9EURO</name>
<feature type="region of interest" description="Disordered" evidence="1">
    <location>
        <begin position="306"/>
        <end position="325"/>
    </location>
</feature>
<evidence type="ECO:0000313" key="2">
    <source>
        <dbReference type="EMBL" id="BCS23911.1"/>
    </source>
</evidence>
<dbReference type="KEGG" id="apuu:APUU_40355A"/>
<feature type="region of interest" description="Disordered" evidence="1">
    <location>
        <begin position="1"/>
        <end position="46"/>
    </location>
</feature>
<dbReference type="AlphaFoldDB" id="A0A7R7XLX1"/>
<proteinExistence type="predicted"/>
<dbReference type="GeneID" id="64973916"/>
<feature type="compositionally biased region" description="Polar residues" evidence="1">
    <location>
        <begin position="307"/>
        <end position="325"/>
    </location>
</feature>
<evidence type="ECO:0008006" key="4">
    <source>
        <dbReference type="Google" id="ProtNLM"/>
    </source>
</evidence>
<reference evidence="2" key="1">
    <citation type="submission" date="2021-01" db="EMBL/GenBank/DDBJ databases">
        <authorList>
            <consortium name="Aspergillus puulaauensis MK2 genome sequencing consortium"/>
            <person name="Kazuki M."/>
            <person name="Futagami T."/>
        </authorList>
    </citation>
    <scope>NUCLEOTIDE SEQUENCE</scope>
    <source>
        <strain evidence="2">MK2</strain>
    </source>
</reference>
<accession>A0A7R7XLX1</accession>